<dbReference type="UniPathway" id="UPA00262">
    <property type="reaction ID" value="UER00222"/>
</dbReference>
<comment type="pathway">
    <text evidence="1">Porphyrin-containing compound metabolism; siroheme biosynthesis; sirohydrochlorin from precorrin-2: step 1/1.</text>
</comment>
<evidence type="ECO:0000256" key="1">
    <source>
        <dbReference type="ARBA" id="ARBA00005010"/>
    </source>
</evidence>
<accession>A0A4Y7RDD8</accession>
<protein>
    <recommendedName>
        <fullName evidence="2">precorrin-2 dehydrogenase</fullName>
        <ecNumber evidence="2">1.3.1.76</ecNumber>
    </recommendedName>
</protein>
<dbReference type="GO" id="GO:0019354">
    <property type="term" value="P:siroheme biosynthetic process"/>
    <property type="evidence" value="ECO:0007669"/>
    <property type="project" value="UniProtKB-UniPathway"/>
</dbReference>
<dbReference type="InterPro" id="IPR028281">
    <property type="entry name" value="Sirohaem_synthase_central"/>
</dbReference>
<evidence type="ECO:0000259" key="7">
    <source>
        <dbReference type="Pfam" id="PF14824"/>
    </source>
</evidence>
<evidence type="ECO:0000256" key="5">
    <source>
        <dbReference type="ARBA" id="ARBA00023244"/>
    </source>
</evidence>
<dbReference type="InterPro" id="IPR036291">
    <property type="entry name" value="NAD(P)-bd_dom_sf"/>
</dbReference>
<evidence type="ECO:0000313" key="8">
    <source>
        <dbReference type="EMBL" id="TEB07028.1"/>
    </source>
</evidence>
<dbReference type="InterPro" id="IPR006367">
    <property type="entry name" value="Sirohaem_synthase_N"/>
</dbReference>
<dbReference type="InterPro" id="IPR028161">
    <property type="entry name" value="Met8-like"/>
</dbReference>
<keyword evidence="9" id="KW-1185">Reference proteome</keyword>
<evidence type="ECO:0000256" key="3">
    <source>
        <dbReference type="ARBA" id="ARBA00023002"/>
    </source>
</evidence>
<evidence type="ECO:0000313" key="9">
    <source>
        <dbReference type="Proteomes" id="UP000298324"/>
    </source>
</evidence>
<dbReference type="Pfam" id="PF14824">
    <property type="entry name" value="Sirohm_synth_M"/>
    <property type="match status" value="1"/>
</dbReference>
<proteinExistence type="predicted"/>
<dbReference type="RefSeq" id="WP_190239050.1">
    <property type="nucleotide sequence ID" value="NZ_QFGA01000001.1"/>
</dbReference>
<dbReference type="Gene3D" id="1.10.8.610">
    <property type="entry name" value="SirC, precorrin-2 dehydrogenase, C-terminal helical domain-like"/>
    <property type="match status" value="1"/>
</dbReference>
<dbReference type="Proteomes" id="UP000298324">
    <property type="component" value="Unassembled WGS sequence"/>
</dbReference>
<keyword evidence="4" id="KW-0520">NAD</keyword>
<gene>
    <name evidence="8" type="primary">sirC</name>
    <name evidence="8" type="ORF">Psch_00568</name>
</gene>
<dbReference type="EC" id="1.3.1.76" evidence="2"/>
<dbReference type="Pfam" id="PF13241">
    <property type="entry name" value="NAD_binding_7"/>
    <property type="match status" value="1"/>
</dbReference>
<dbReference type="GO" id="GO:0004325">
    <property type="term" value="F:ferrochelatase activity"/>
    <property type="evidence" value="ECO:0007669"/>
    <property type="project" value="InterPro"/>
</dbReference>
<dbReference type="SUPFAM" id="SSF75615">
    <property type="entry name" value="Siroheme synthase middle domains-like"/>
    <property type="match status" value="1"/>
</dbReference>
<organism evidence="8 9">
    <name type="scientific">Pelotomaculum schinkii</name>
    <dbReference type="NCBI Taxonomy" id="78350"/>
    <lineage>
        <taxon>Bacteria</taxon>
        <taxon>Bacillati</taxon>
        <taxon>Bacillota</taxon>
        <taxon>Clostridia</taxon>
        <taxon>Eubacteriales</taxon>
        <taxon>Desulfotomaculaceae</taxon>
        <taxon>Pelotomaculum</taxon>
    </lineage>
</organism>
<comment type="caution">
    <text evidence="8">The sequence shown here is derived from an EMBL/GenBank/DDBJ whole genome shotgun (WGS) entry which is preliminary data.</text>
</comment>
<reference evidence="8 9" key="1">
    <citation type="journal article" date="2018" name="Environ. Microbiol.">
        <title>Novel energy conservation strategies and behaviour of Pelotomaculum schinkii driving syntrophic propionate catabolism.</title>
        <authorList>
            <person name="Hidalgo-Ahumada C.A.P."/>
            <person name="Nobu M.K."/>
            <person name="Narihiro T."/>
            <person name="Tamaki H."/>
            <person name="Liu W.T."/>
            <person name="Kamagata Y."/>
            <person name="Stams A.J.M."/>
            <person name="Imachi H."/>
            <person name="Sousa D.Z."/>
        </authorList>
    </citation>
    <scope>NUCLEOTIDE SEQUENCE [LARGE SCALE GENOMIC DNA]</scope>
    <source>
        <strain evidence="8 9">HH</strain>
    </source>
</reference>
<evidence type="ECO:0000256" key="4">
    <source>
        <dbReference type="ARBA" id="ARBA00023027"/>
    </source>
</evidence>
<dbReference type="SUPFAM" id="SSF51735">
    <property type="entry name" value="NAD(P)-binding Rossmann-fold domains"/>
    <property type="match status" value="1"/>
</dbReference>
<dbReference type="AlphaFoldDB" id="A0A4Y7RDD8"/>
<keyword evidence="3 8" id="KW-0560">Oxidoreductase</keyword>
<dbReference type="PANTHER" id="PTHR35330:SF1">
    <property type="entry name" value="SIROHEME BIOSYNTHESIS PROTEIN MET8"/>
    <property type="match status" value="1"/>
</dbReference>
<dbReference type="GO" id="GO:0043115">
    <property type="term" value="F:precorrin-2 dehydrogenase activity"/>
    <property type="evidence" value="ECO:0007669"/>
    <property type="project" value="UniProtKB-EC"/>
</dbReference>
<dbReference type="Gene3D" id="3.40.50.720">
    <property type="entry name" value="NAD(P)-binding Rossmann-like Domain"/>
    <property type="match status" value="1"/>
</dbReference>
<dbReference type="InterPro" id="IPR042518">
    <property type="entry name" value="SirC_C"/>
</dbReference>
<dbReference type="EMBL" id="QFGA01000001">
    <property type="protein sequence ID" value="TEB07028.1"/>
    <property type="molecule type" value="Genomic_DNA"/>
</dbReference>
<dbReference type="NCBIfam" id="TIGR01470">
    <property type="entry name" value="cysG_Nterm"/>
    <property type="match status" value="1"/>
</dbReference>
<comment type="catalytic activity">
    <reaction evidence="6">
        <text>precorrin-2 + NAD(+) = sirohydrochlorin + NADH + 2 H(+)</text>
        <dbReference type="Rhea" id="RHEA:15613"/>
        <dbReference type="ChEBI" id="CHEBI:15378"/>
        <dbReference type="ChEBI" id="CHEBI:57540"/>
        <dbReference type="ChEBI" id="CHEBI:57945"/>
        <dbReference type="ChEBI" id="CHEBI:58351"/>
        <dbReference type="ChEBI" id="CHEBI:58827"/>
        <dbReference type="EC" id="1.3.1.76"/>
    </reaction>
</comment>
<dbReference type="PANTHER" id="PTHR35330">
    <property type="entry name" value="SIROHEME BIOSYNTHESIS PROTEIN MET8"/>
    <property type="match status" value="1"/>
</dbReference>
<keyword evidence="5" id="KW-0627">Porphyrin biosynthesis</keyword>
<sequence length="213" mass="23579">MSRRYFISLNLTGKTCLVVGGGQVAERKVHSLLECGAHVVVVSPSITPGLAKLAEEDKLVYRQGYYRVSDLAGVFLVIGAANREEVNRQVADDCAVRNLIVNIVDDQAKGNFFVPAVVRRGDLSIAVSTDGKSPMLARKIREDLEKTYGAPFGEFLELLGDLRQEVIRNVADRDLKRAILENMVDSEVLSLLKEGCIERVKERLRSAYRSGRS</sequence>
<evidence type="ECO:0000256" key="6">
    <source>
        <dbReference type="ARBA" id="ARBA00047561"/>
    </source>
</evidence>
<feature type="domain" description="Siroheme synthase central" evidence="7">
    <location>
        <begin position="120"/>
        <end position="146"/>
    </location>
</feature>
<evidence type="ECO:0000256" key="2">
    <source>
        <dbReference type="ARBA" id="ARBA00012400"/>
    </source>
</evidence>
<name>A0A4Y7RDD8_9FIRM</name>